<evidence type="ECO:0000256" key="4">
    <source>
        <dbReference type="ARBA" id="ARBA00023002"/>
    </source>
</evidence>
<dbReference type="SUPFAM" id="SSF56176">
    <property type="entry name" value="FAD-binding/transporter-associated domain-like"/>
    <property type="match status" value="1"/>
</dbReference>
<evidence type="ECO:0000256" key="2">
    <source>
        <dbReference type="ARBA" id="ARBA00022630"/>
    </source>
</evidence>
<organism evidence="6 7">
    <name type="scientific">Pleurostoma richardsiae</name>
    <dbReference type="NCBI Taxonomy" id="41990"/>
    <lineage>
        <taxon>Eukaryota</taxon>
        <taxon>Fungi</taxon>
        <taxon>Dikarya</taxon>
        <taxon>Ascomycota</taxon>
        <taxon>Pezizomycotina</taxon>
        <taxon>Sordariomycetes</taxon>
        <taxon>Sordariomycetidae</taxon>
        <taxon>Calosphaeriales</taxon>
        <taxon>Pleurostomataceae</taxon>
        <taxon>Pleurostoma</taxon>
    </lineage>
</organism>
<dbReference type="GO" id="GO:1903457">
    <property type="term" value="P:lactate catabolic process"/>
    <property type="evidence" value="ECO:0007669"/>
    <property type="project" value="TreeGrafter"/>
</dbReference>
<proteinExistence type="predicted"/>
<keyword evidence="7" id="KW-1185">Reference proteome</keyword>
<dbReference type="Pfam" id="PF01565">
    <property type="entry name" value="FAD_binding_4"/>
    <property type="match status" value="1"/>
</dbReference>
<dbReference type="InterPro" id="IPR004113">
    <property type="entry name" value="FAD-bd_oxidored_4_C"/>
</dbReference>
<dbReference type="PANTHER" id="PTHR11748">
    <property type="entry name" value="D-LACTATE DEHYDROGENASE"/>
    <property type="match status" value="1"/>
</dbReference>
<dbReference type="GO" id="GO:0004458">
    <property type="term" value="F:D-lactate dehydrogenase (cytochrome) activity"/>
    <property type="evidence" value="ECO:0007669"/>
    <property type="project" value="TreeGrafter"/>
</dbReference>
<dbReference type="PANTHER" id="PTHR11748:SF114">
    <property type="entry name" value="ARYL-ALCOHOL OXIDASE VANILLYL-ALCOHOL OXIDASE (AFU_ORTHOLOGUE AFUA_3G09500)-RELATED"/>
    <property type="match status" value="1"/>
</dbReference>
<dbReference type="InterPro" id="IPR016166">
    <property type="entry name" value="FAD-bd_PCMH"/>
</dbReference>
<reference evidence="6" key="1">
    <citation type="submission" date="2022-07" db="EMBL/GenBank/DDBJ databases">
        <title>Fungi with potential for degradation of polypropylene.</title>
        <authorList>
            <person name="Gostincar C."/>
        </authorList>
    </citation>
    <scope>NUCLEOTIDE SEQUENCE</scope>
    <source>
        <strain evidence="6">EXF-13308</strain>
    </source>
</reference>
<evidence type="ECO:0000259" key="5">
    <source>
        <dbReference type="PROSITE" id="PS51387"/>
    </source>
</evidence>
<name>A0AA38VHJ0_9PEZI</name>
<dbReference type="InterPro" id="IPR016170">
    <property type="entry name" value="Cytok_DH_C_sf"/>
</dbReference>
<dbReference type="GO" id="GO:0005739">
    <property type="term" value="C:mitochondrion"/>
    <property type="evidence" value="ECO:0007669"/>
    <property type="project" value="TreeGrafter"/>
</dbReference>
<dbReference type="Gene3D" id="1.10.45.10">
    <property type="entry name" value="Vanillyl-alcohol Oxidase, Chain A, domain 4"/>
    <property type="match status" value="1"/>
</dbReference>
<accession>A0AA38VHJ0</accession>
<sequence length="577" mass="64444">MTSSLPTNTYPYADYEAAHQVTFAPPTKRPIKPVLPPGVQTVDFERALEELISILGKEAVFVKEALAYYIDPYELWEDDETKRKVPSAAVCPSSLGDLRQVLHIANKYGIPVWTFSRGKNLGYGGPAPRVSGSVALDLHRMNRILEVNDEFSYAVVEPGVSFAELYNYCVEHKKRVWPSTASIGWGSVLGNTLDRGTGFAAHSNHHQCMAGIEVMLADGDVIRTGQFGISNSPSAFVSKFTFGPSVEGLFLQSNLGVVTKLSIWMTPQPSAFMSCSFNMPEFEDLEVMVDTFNEMRQNGVIPNNVWVGSIVEGLCLRGRRQDFWSGPGPMPDWRIRELQKEHNMGFWTAQWGLYGPKRIIQAHFDEIRERLGDVAPTGQLSGKLFVGENGSLLDAKSVPTEYGNVLAGVPSLLSLPLMSWPLTNGKGKPAHGDYAPVIPSSGKRLVEWMRVAKPIYEAAGLELMSDFFIHERHVILTSMYTYDQEDPVQRERVNELYLALHAEAKKRGYGMYRAHVNHMDLIASVNDFNNHAYGRFVEKIKDALDPNGILSPGKQGIWPQRYRHLRDIEDSPLGPKI</sequence>
<dbReference type="AlphaFoldDB" id="A0AA38VHJ0"/>
<dbReference type="GO" id="GO:0071949">
    <property type="term" value="F:FAD binding"/>
    <property type="evidence" value="ECO:0007669"/>
    <property type="project" value="InterPro"/>
</dbReference>
<keyword evidence="2" id="KW-0285">Flavoprotein</keyword>
<evidence type="ECO:0000256" key="3">
    <source>
        <dbReference type="ARBA" id="ARBA00022827"/>
    </source>
</evidence>
<dbReference type="InterPro" id="IPR016169">
    <property type="entry name" value="FAD-bd_PCMH_sub2"/>
</dbReference>
<dbReference type="InterPro" id="IPR016171">
    <property type="entry name" value="Vanillyl_alc_oxidase_C-sub2"/>
</dbReference>
<feature type="domain" description="FAD-binding PCMH-type" evidence="5">
    <location>
        <begin position="82"/>
        <end position="268"/>
    </location>
</feature>
<dbReference type="SUPFAM" id="SSF55103">
    <property type="entry name" value="FAD-linked oxidases, C-terminal domain"/>
    <property type="match status" value="1"/>
</dbReference>
<protein>
    <submittedName>
        <fullName evidence="6">Vanillyl-alcohol oxidase</fullName>
    </submittedName>
</protein>
<evidence type="ECO:0000313" key="7">
    <source>
        <dbReference type="Proteomes" id="UP001174694"/>
    </source>
</evidence>
<evidence type="ECO:0000256" key="1">
    <source>
        <dbReference type="ARBA" id="ARBA00001974"/>
    </source>
</evidence>
<dbReference type="Gene3D" id="3.40.462.10">
    <property type="entry name" value="FAD-linked oxidases, C-terminal domain"/>
    <property type="match status" value="1"/>
</dbReference>
<dbReference type="Gene3D" id="3.30.43.10">
    <property type="entry name" value="Uridine Diphospho-n-acetylenolpyruvylglucosamine Reductase, domain 2"/>
    <property type="match status" value="1"/>
</dbReference>
<dbReference type="Gene3D" id="3.30.465.10">
    <property type="match status" value="1"/>
</dbReference>
<dbReference type="InterPro" id="IPR016164">
    <property type="entry name" value="FAD-linked_Oxase-like_C"/>
</dbReference>
<gene>
    <name evidence="6" type="ORF">NKR23_g11237</name>
</gene>
<dbReference type="Proteomes" id="UP001174694">
    <property type="component" value="Unassembled WGS sequence"/>
</dbReference>
<keyword evidence="4" id="KW-0560">Oxidoreductase</keyword>
<dbReference type="InterPro" id="IPR006094">
    <property type="entry name" value="Oxid_FAD_bind_N"/>
</dbReference>
<dbReference type="InterPro" id="IPR036318">
    <property type="entry name" value="FAD-bd_PCMH-like_sf"/>
</dbReference>
<dbReference type="InterPro" id="IPR016167">
    <property type="entry name" value="FAD-bd_PCMH_sub1"/>
</dbReference>
<comment type="cofactor">
    <cofactor evidence="1">
        <name>FAD</name>
        <dbReference type="ChEBI" id="CHEBI:57692"/>
    </cofactor>
</comment>
<dbReference type="GO" id="GO:0008720">
    <property type="term" value="F:D-lactate dehydrogenase (NAD+) activity"/>
    <property type="evidence" value="ECO:0007669"/>
    <property type="project" value="TreeGrafter"/>
</dbReference>
<keyword evidence="3" id="KW-0274">FAD</keyword>
<dbReference type="EMBL" id="JANBVO010000057">
    <property type="protein sequence ID" value="KAJ9132446.1"/>
    <property type="molecule type" value="Genomic_DNA"/>
</dbReference>
<dbReference type="Pfam" id="PF02913">
    <property type="entry name" value="FAD-oxidase_C"/>
    <property type="match status" value="1"/>
</dbReference>
<comment type="caution">
    <text evidence="6">The sequence shown here is derived from an EMBL/GenBank/DDBJ whole genome shotgun (WGS) entry which is preliminary data.</text>
</comment>
<dbReference type="PROSITE" id="PS51387">
    <property type="entry name" value="FAD_PCMH"/>
    <property type="match status" value="1"/>
</dbReference>
<evidence type="ECO:0000313" key="6">
    <source>
        <dbReference type="EMBL" id="KAJ9132446.1"/>
    </source>
</evidence>